<dbReference type="EMBL" id="NKXS01003045">
    <property type="protein sequence ID" value="PIN11049.1"/>
    <property type="molecule type" value="Genomic_DNA"/>
</dbReference>
<keyword evidence="1" id="KW-0472">Membrane</keyword>
<comment type="caution">
    <text evidence="2">The sequence shown here is derived from an EMBL/GenBank/DDBJ whole genome shotgun (WGS) entry which is preliminary data.</text>
</comment>
<evidence type="ECO:0000313" key="3">
    <source>
        <dbReference type="Proteomes" id="UP000231279"/>
    </source>
</evidence>
<feature type="transmembrane region" description="Helical" evidence="1">
    <location>
        <begin position="82"/>
        <end position="106"/>
    </location>
</feature>
<evidence type="ECO:0000256" key="1">
    <source>
        <dbReference type="SAM" id="Phobius"/>
    </source>
</evidence>
<keyword evidence="1" id="KW-0812">Transmembrane</keyword>
<keyword evidence="3" id="KW-1185">Reference proteome</keyword>
<organism evidence="2 3">
    <name type="scientific">Handroanthus impetiginosus</name>
    <dbReference type="NCBI Taxonomy" id="429701"/>
    <lineage>
        <taxon>Eukaryota</taxon>
        <taxon>Viridiplantae</taxon>
        <taxon>Streptophyta</taxon>
        <taxon>Embryophyta</taxon>
        <taxon>Tracheophyta</taxon>
        <taxon>Spermatophyta</taxon>
        <taxon>Magnoliopsida</taxon>
        <taxon>eudicotyledons</taxon>
        <taxon>Gunneridae</taxon>
        <taxon>Pentapetalae</taxon>
        <taxon>asterids</taxon>
        <taxon>lamiids</taxon>
        <taxon>Lamiales</taxon>
        <taxon>Bignoniaceae</taxon>
        <taxon>Crescentiina</taxon>
        <taxon>Tabebuia alliance</taxon>
        <taxon>Handroanthus</taxon>
    </lineage>
</organism>
<dbReference type="OrthoDB" id="1650029at2759"/>
<dbReference type="Proteomes" id="UP000231279">
    <property type="component" value="Unassembled WGS sequence"/>
</dbReference>
<dbReference type="PANTHER" id="PTHR33333">
    <property type="entry name" value="ERYTHROCYTE MEMBRANE PROTEIN 1-LIKE"/>
    <property type="match status" value="1"/>
</dbReference>
<dbReference type="PANTHER" id="PTHR33333:SF46">
    <property type="entry name" value="LOW QUALITY PROTEIN: GLYCINE-RICH PROTEIN DOT1"/>
    <property type="match status" value="1"/>
</dbReference>
<name>A0A2G9H0J9_9LAMI</name>
<sequence length="138" mass="15285">MGFDEVMKSLGGKLMEALLPVGNWGAEALGWFDGVLPPDTRGGKIKNCFHVVQLYLIGMRRGEMIKHWFHVAQPYVNAAQPYLIAAVILTMLVYFCGGGGGGGGSVKMMKAPGRNYRMPRHDFEIDPQGYFQNLRSHP</sequence>
<dbReference type="AlphaFoldDB" id="A0A2G9H0J9"/>
<keyword evidence="1" id="KW-1133">Transmembrane helix</keyword>
<accession>A0A2G9H0J9</accession>
<reference evidence="3" key="1">
    <citation type="journal article" date="2018" name="Gigascience">
        <title>Genome assembly of the Pink Ipe (Handroanthus impetiginosus, Bignoniaceae), a highly valued, ecologically keystone Neotropical timber forest tree.</title>
        <authorList>
            <person name="Silva-Junior O.B."/>
            <person name="Grattapaglia D."/>
            <person name="Novaes E."/>
            <person name="Collevatti R.G."/>
        </authorList>
    </citation>
    <scope>NUCLEOTIDE SEQUENCE [LARGE SCALE GENOMIC DNA]</scope>
    <source>
        <strain evidence="3">cv. UFG-1</strain>
    </source>
</reference>
<proteinExistence type="predicted"/>
<protein>
    <submittedName>
        <fullName evidence="2">Uncharacterized protein</fullName>
    </submittedName>
</protein>
<evidence type="ECO:0000313" key="2">
    <source>
        <dbReference type="EMBL" id="PIN11049.1"/>
    </source>
</evidence>
<dbReference type="InterPro" id="IPR039926">
    <property type="entry name" value="Egg_app_1"/>
</dbReference>
<gene>
    <name evidence="2" type="ORF">CDL12_16358</name>
</gene>